<protein>
    <submittedName>
        <fullName evidence="2">Uncharacterized protein</fullName>
    </submittedName>
</protein>
<proteinExistence type="predicted"/>
<reference evidence="2" key="2">
    <citation type="submission" date="2015-07" db="EMBL/GenBank/DDBJ databases">
        <authorList>
            <person name="Noorani M."/>
        </authorList>
    </citation>
    <scope>NUCLEOTIDE SEQUENCE</scope>
    <source>
        <strain evidence="2">Yugu1</strain>
    </source>
</reference>
<dbReference type="AlphaFoldDB" id="A0A368RM50"/>
<sequence length="59" mass="6571">MHLGIWQPSQARTPWRCCATLIAAACILLCPPDRNASASHRGFIKEYISFDNIALDLVN</sequence>
<accession>A0A368RM50</accession>
<organism evidence="2">
    <name type="scientific">Setaria italica</name>
    <name type="common">Foxtail millet</name>
    <name type="synonym">Panicum italicum</name>
    <dbReference type="NCBI Taxonomy" id="4555"/>
    <lineage>
        <taxon>Eukaryota</taxon>
        <taxon>Viridiplantae</taxon>
        <taxon>Streptophyta</taxon>
        <taxon>Embryophyta</taxon>
        <taxon>Tracheophyta</taxon>
        <taxon>Spermatophyta</taxon>
        <taxon>Magnoliopsida</taxon>
        <taxon>Liliopsida</taxon>
        <taxon>Poales</taxon>
        <taxon>Poaceae</taxon>
        <taxon>PACMAD clade</taxon>
        <taxon>Panicoideae</taxon>
        <taxon>Panicodae</taxon>
        <taxon>Paniceae</taxon>
        <taxon>Cenchrinae</taxon>
        <taxon>Setaria</taxon>
    </lineage>
</organism>
<name>A0A368RM50_SETIT</name>
<reference evidence="2" key="1">
    <citation type="journal article" date="2012" name="Nat. Biotechnol.">
        <title>Reference genome sequence of the model plant Setaria.</title>
        <authorList>
            <person name="Bennetzen J.L."/>
            <person name="Schmutz J."/>
            <person name="Wang H."/>
            <person name="Percifield R."/>
            <person name="Hawkins J."/>
            <person name="Pontaroli A.C."/>
            <person name="Estep M."/>
            <person name="Feng L."/>
            <person name="Vaughn J.N."/>
            <person name="Grimwood J."/>
            <person name="Jenkins J."/>
            <person name="Barry K."/>
            <person name="Lindquist E."/>
            <person name="Hellsten U."/>
            <person name="Deshpande S."/>
            <person name="Wang X."/>
            <person name="Wu X."/>
            <person name="Mitros T."/>
            <person name="Triplett J."/>
            <person name="Yang X."/>
            <person name="Ye C.Y."/>
            <person name="Mauro-Herrera M."/>
            <person name="Wang L."/>
            <person name="Li P."/>
            <person name="Sharma M."/>
            <person name="Sharma R."/>
            <person name="Ronald P.C."/>
            <person name="Panaud O."/>
            <person name="Kellogg E.A."/>
            <person name="Brutnell T.P."/>
            <person name="Doust A.N."/>
            <person name="Tuskan G.A."/>
            <person name="Rokhsar D."/>
            <person name="Devos K.M."/>
        </authorList>
    </citation>
    <scope>NUCLEOTIDE SEQUENCE [LARGE SCALE GENOMIC DNA]</scope>
    <source>
        <strain evidence="2">Yugu1</strain>
    </source>
</reference>
<dbReference type="EMBL" id="CM003533">
    <property type="protein sequence ID" value="RCV31242.1"/>
    <property type="molecule type" value="Genomic_DNA"/>
</dbReference>
<feature type="chain" id="PRO_5016950711" evidence="1">
    <location>
        <begin position="25"/>
        <end position="59"/>
    </location>
</feature>
<feature type="signal peptide" evidence="1">
    <location>
        <begin position="1"/>
        <end position="24"/>
    </location>
</feature>
<keyword evidence="1" id="KW-0732">Signal</keyword>
<gene>
    <name evidence="2" type="ORF">SETIT_6G160800v2</name>
</gene>
<evidence type="ECO:0000313" key="2">
    <source>
        <dbReference type="EMBL" id="RCV31242.1"/>
    </source>
</evidence>
<evidence type="ECO:0000256" key="1">
    <source>
        <dbReference type="SAM" id="SignalP"/>
    </source>
</evidence>